<evidence type="ECO:0000256" key="2">
    <source>
        <dbReference type="ARBA" id="ARBA00022723"/>
    </source>
</evidence>
<comment type="caution">
    <text evidence="7">The sequence shown here is derived from an EMBL/GenBank/DDBJ whole genome shotgun (WGS) entry which is preliminary data.</text>
</comment>
<keyword evidence="1" id="KW-0004">4Fe-4S</keyword>
<dbReference type="OrthoDB" id="9765258at2"/>
<dbReference type="EMBL" id="QRBF01000002">
    <property type="protein sequence ID" value="RDS85345.1"/>
    <property type="molecule type" value="Genomic_DNA"/>
</dbReference>
<dbReference type="GO" id="GO:0051539">
    <property type="term" value="F:4 iron, 4 sulfur cluster binding"/>
    <property type="evidence" value="ECO:0007669"/>
    <property type="project" value="UniProtKB-KW"/>
</dbReference>
<dbReference type="Proteomes" id="UP000255334">
    <property type="component" value="Unassembled WGS sequence"/>
</dbReference>
<dbReference type="GO" id="GO:0046872">
    <property type="term" value="F:metal ion binding"/>
    <property type="evidence" value="ECO:0007669"/>
    <property type="project" value="UniProtKB-KW"/>
</dbReference>
<evidence type="ECO:0000256" key="4">
    <source>
        <dbReference type="ARBA" id="ARBA00023004"/>
    </source>
</evidence>
<organism evidence="7 8">
    <name type="scientific">Dyella psychrodurans</name>
    <dbReference type="NCBI Taxonomy" id="1927960"/>
    <lineage>
        <taxon>Bacteria</taxon>
        <taxon>Pseudomonadati</taxon>
        <taxon>Pseudomonadota</taxon>
        <taxon>Gammaproteobacteria</taxon>
        <taxon>Lysobacterales</taxon>
        <taxon>Rhodanobacteraceae</taxon>
        <taxon>Dyella</taxon>
    </lineage>
</organism>
<dbReference type="Pfam" id="PF02754">
    <property type="entry name" value="CCG"/>
    <property type="match status" value="1"/>
</dbReference>
<dbReference type="InterPro" id="IPR004017">
    <property type="entry name" value="Cys_rich_dom"/>
</dbReference>
<protein>
    <submittedName>
        <fullName evidence="7">Fe-S oxidoreductase</fullName>
    </submittedName>
</protein>
<keyword evidence="5" id="KW-0411">Iron-sulfur</keyword>
<dbReference type="PANTHER" id="PTHR32479">
    <property type="entry name" value="GLYCOLATE OXIDASE IRON-SULFUR SUBUNIT"/>
    <property type="match status" value="1"/>
</dbReference>
<gene>
    <name evidence="7" type="ORF">DWU99_07405</name>
</gene>
<sequence>MAEPITGSREGSLEAPTRHPLDWTNPEFWNKQALDAELERVFNICHGCRRCVSLCHAFPTLFDLIDESSSMEIDGVAKSDYKNVVDQCYLCDLCYLTKCPYVPPHPWNVDFPHVMLRAKAVEFRENGAPLSARMLSNTRVVGKLVSIPVVVQTVNAANKNKTARKLLEKTMDIDAQARVPTYHTPTARKRLRKLDGSGEVKPAGRTRGKVAIFATCYCDHSEPGVVEDLAAVLQHNAIPVRMVEQESCCGMPKLELGDLETVRKYKERNIPVLAKMARDGWDFTAAIPSCVLMFKQELPLMFPDDADVALVRDSFFDPFEYLAERHKAGMLVTDFKQSLGKVAWQVPCHQRVQKIGPKTRDILQLVPDTEVTTIERCSGHDGTYGVKHKTYALSRKLAKPVETRVVQAEATHFTSDCPMAGSHIAHGLDDKPASEHPLSLLRKAYGI</sequence>
<evidence type="ECO:0000256" key="1">
    <source>
        <dbReference type="ARBA" id="ARBA00022485"/>
    </source>
</evidence>
<dbReference type="PANTHER" id="PTHR32479:SF19">
    <property type="entry name" value="ANAEROBIC GLYCEROL-3-PHOSPHATE DEHYDROGENASE SUBUNIT C"/>
    <property type="match status" value="1"/>
</dbReference>
<evidence type="ECO:0000259" key="6">
    <source>
        <dbReference type="Pfam" id="PF02754"/>
    </source>
</evidence>
<accession>A0A370XAV4</accession>
<evidence type="ECO:0000313" key="7">
    <source>
        <dbReference type="EMBL" id="RDS85345.1"/>
    </source>
</evidence>
<keyword evidence="4" id="KW-0408">Iron</keyword>
<dbReference type="GO" id="GO:0016491">
    <property type="term" value="F:oxidoreductase activity"/>
    <property type="evidence" value="ECO:0007669"/>
    <property type="project" value="UniProtKB-ARBA"/>
</dbReference>
<keyword evidence="8" id="KW-1185">Reference proteome</keyword>
<name>A0A370XAV4_9GAMM</name>
<dbReference type="RefSeq" id="WP_115477386.1">
    <property type="nucleotide sequence ID" value="NZ_QRBF01000002.1"/>
</dbReference>
<evidence type="ECO:0000313" key="8">
    <source>
        <dbReference type="Proteomes" id="UP000255334"/>
    </source>
</evidence>
<reference evidence="7 8" key="1">
    <citation type="submission" date="2018-07" db="EMBL/GenBank/DDBJ databases">
        <title>Dyella monticola sp. nov. and Dyella psychrodurans sp. nov. isolated from monsoon evergreen broad-leaved forest soil of Dinghu Mountain, China.</title>
        <authorList>
            <person name="Gao Z."/>
            <person name="Qiu L."/>
        </authorList>
    </citation>
    <scope>NUCLEOTIDE SEQUENCE [LARGE SCALE GENOMIC DNA]</scope>
    <source>
        <strain evidence="7 8">4MSK11</strain>
    </source>
</reference>
<evidence type="ECO:0000256" key="5">
    <source>
        <dbReference type="ARBA" id="ARBA00023014"/>
    </source>
</evidence>
<evidence type="ECO:0000256" key="3">
    <source>
        <dbReference type="ARBA" id="ARBA00022737"/>
    </source>
</evidence>
<keyword evidence="2" id="KW-0479">Metal-binding</keyword>
<proteinExistence type="predicted"/>
<keyword evidence="3" id="KW-0677">Repeat</keyword>
<dbReference type="AlphaFoldDB" id="A0A370XAV4"/>
<feature type="domain" description="Cysteine-rich" evidence="6">
    <location>
        <begin position="210"/>
        <end position="294"/>
    </location>
</feature>